<feature type="domain" description="Major facilitator superfamily (MFS) profile" evidence="7">
    <location>
        <begin position="21"/>
        <end position="459"/>
    </location>
</feature>
<keyword evidence="3 6" id="KW-0812">Transmembrane</keyword>
<evidence type="ECO:0000313" key="8">
    <source>
        <dbReference type="EMBL" id="KAJ6044991.1"/>
    </source>
</evidence>
<feature type="transmembrane region" description="Helical" evidence="6">
    <location>
        <begin position="151"/>
        <end position="174"/>
    </location>
</feature>
<dbReference type="PANTHER" id="PTHR23506">
    <property type="entry name" value="GH10249P"/>
    <property type="match status" value="1"/>
</dbReference>
<dbReference type="AlphaFoldDB" id="A0AAD6IG30"/>
<evidence type="ECO:0000256" key="6">
    <source>
        <dbReference type="SAM" id="Phobius"/>
    </source>
</evidence>
<feature type="transmembrane region" description="Helical" evidence="6">
    <location>
        <begin position="125"/>
        <end position="144"/>
    </location>
</feature>
<evidence type="ECO:0000256" key="5">
    <source>
        <dbReference type="ARBA" id="ARBA00023136"/>
    </source>
</evidence>
<dbReference type="GO" id="GO:0022857">
    <property type="term" value="F:transmembrane transporter activity"/>
    <property type="evidence" value="ECO:0007669"/>
    <property type="project" value="InterPro"/>
</dbReference>
<protein>
    <recommendedName>
        <fullName evidence="7">Major facilitator superfamily (MFS) profile domain-containing protein</fullName>
    </recommendedName>
</protein>
<feature type="transmembrane region" description="Helical" evidence="6">
    <location>
        <begin position="93"/>
        <end position="119"/>
    </location>
</feature>
<evidence type="ECO:0000256" key="1">
    <source>
        <dbReference type="ARBA" id="ARBA00004141"/>
    </source>
</evidence>
<dbReference type="InterPro" id="IPR020846">
    <property type="entry name" value="MFS_dom"/>
</dbReference>
<evidence type="ECO:0000256" key="3">
    <source>
        <dbReference type="ARBA" id="ARBA00022692"/>
    </source>
</evidence>
<reference evidence="8" key="2">
    <citation type="submission" date="2023-01" db="EMBL/GenBank/DDBJ databases">
        <authorList>
            <person name="Petersen C."/>
        </authorList>
    </citation>
    <scope>NUCLEOTIDE SEQUENCE</scope>
    <source>
        <strain evidence="8">IBT 15450</strain>
    </source>
</reference>
<evidence type="ECO:0000256" key="4">
    <source>
        <dbReference type="ARBA" id="ARBA00022989"/>
    </source>
</evidence>
<dbReference type="SUPFAM" id="SSF103473">
    <property type="entry name" value="MFS general substrate transporter"/>
    <property type="match status" value="1"/>
</dbReference>
<feature type="transmembrane region" description="Helical" evidence="6">
    <location>
        <begin position="259"/>
        <end position="282"/>
    </location>
</feature>
<dbReference type="PANTHER" id="PTHR23506:SF35">
    <property type="entry name" value="MAJOR FACILITATOR SUPERFAMILY (MFS) PROFILE DOMAIN-CONTAINING PROTEIN-RELATED"/>
    <property type="match status" value="1"/>
</dbReference>
<keyword evidence="9" id="KW-1185">Reference proteome</keyword>
<reference evidence="8" key="1">
    <citation type="journal article" date="2023" name="IMA Fungus">
        <title>Comparative genomic study of the Penicillium genus elucidates a diverse pangenome and 15 lateral gene transfer events.</title>
        <authorList>
            <person name="Petersen C."/>
            <person name="Sorensen T."/>
            <person name="Nielsen M.R."/>
            <person name="Sondergaard T.E."/>
            <person name="Sorensen J.L."/>
            <person name="Fitzpatrick D.A."/>
            <person name="Frisvad J.C."/>
            <person name="Nielsen K.L."/>
        </authorList>
    </citation>
    <scope>NUCLEOTIDE SEQUENCE</scope>
    <source>
        <strain evidence="8">IBT 15450</strain>
    </source>
</reference>
<dbReference type="Gene3D" id="1.20.1250.20">
    <property type="entry name" value="MFS general substrate transporter like domains"/>
    <property type="match status" value="2"/>
</dbReference>
<feature type="transmembrane region" description="Helical" evidence="6">
    <location>
        <begin position="405"/>
        <end position="425"/>
    </location>
</feature>
<keyword evidence="2" id="KW-0813">Transport</keyword>
<gene>
    <name evidence="8" type="ORF">N7460_006346</name>
</gene>
<feature type="transmembrane region" description="Helical" evidence="6">
    <location>
        <begin position="294"/>
        <end position="314"/>
    </location>
</feature>
<sequence>MTMPSTDSVWGLRWRSSAWFIVTTMVVALFTDTFLASFIVPILPYMLEDRISLDPSRTQSMTTWLLFENAAVSVCIRLPLAHFADQSTSKRKWFMSALVIALSSTIATAFSSSLAVLFISRFVQAFANSIMWVVGFSTLADVVPIQHTAKVYSAVSVANSLGSSTGPMLSGVLFQLAGYWMAWALAFAIIGVDIAFRLLMVEKNTARDPAIKQDSPSEHSPLLSSQRISNHYDGPETQDPPKATPNFYKCIFSKPNFSAGLWCGFMFGVIFTAFNTTVTLHVRDAFQWGGMQTGLTFAALQAPRLVMSPFVGWLKDRIGTRIPTVYGYAILTPLIWLLGVPGSGLFSWADTESRGPALYVLAMVFIGFNSTFLNAAGAIEATMAAKELAKEHPGAFGPGGGKSRALALSGITYVLGSCAGPVLAGTLNEKFGYYVMNCVIASLSAFTCAVAYTCLPTRTIANE</sequence>
<dbReference type="Pfam" id="PF07690">
    <property type="entry name" value="MFS_1"/>
    <property type="match status" value="1"/>
</dbReference>
<evidence type="ECO:0000259" key="7">
    <source>
        <dbReference type="PROSITE" id="PS50850"/>
    </source>
</evidence>
<feature type="transmembrane region" description="Helical" evidence="6">
    <location>
        <begin position="358"/>
        <end position="384"/>
    </location>
</feature>
<evidence type="ECO:0000256" key="2">
    <source>
        <dbReference type="ARBA" id="ARBA00022448"/>
    </source>
</evidence>
<comment type="subcellular location">
    <subcellularLocation>
        <location evidence="1">Membrane</location>
        <topology evidence="1">Multi-pass membrane protein</topology>
    </subcellularLocation>
</comment>
<comment type="caution">
    <text evidence="8">The sequence shown here is derived from an EMBL/GenBank/DDBJ whole genome shotgun (WGS) entry which is preliminary data.</text>
</comment>
<feature type="transmembrane region" description="Helical" evidence="6">
    <location>
        <begin position="326"/>
        <end position="346"/>
    </location>
</feature>
<feature type="transmembrane region" description="Helical" evidence="6">
    <location>
        <begin position="20"/>
        <end position="43"/>
    </location>
</feature>
<feature type="transmembrane region" description="Helical" evidence="6">
    <location>
        <begin position="431"/>
        <end position="455"/>
    </location>
</feature>
<dbReference type="InterPro" id="IPR011701">
    <property type="entry name" value="MFS"/>
</dbReference>
<dbReference type="EMBL" id="JAQJZL010000004">
    <property type="protein sequence ID" value="KAJ6044991.1"/>
    <property type="molecule type" value="Genomic_DNA"/>
</dbReference>
<accession>A0AAD6IG30</accession>
<organism evidence="8 9">
    <name type="scientific">Penicillium canescens</name>
    <dbReference type="NCBI Taxonomy" id="5083"/>
    <lineage>
        <taxon>Eukaryota</taxon>
        <taxon>Fungi</taxon>
        <taxon>Dikarya</taxon>
        <taxon>Ascomycota</taxon>
        <taxon>Pezizomycotina</taxon>
        <taxon>Eurotiomycetes</taxon>
        <taxon>Eurotiomycetidae</taxon>
        <taxon>Eurotiales</taxon>
        <taxon>Aspergillaceae</taxon>
        <taxon>Penicillium</taxon>
    </lineage>
</organism>
<keyword evidence="4 6" id="KW-1133">Transmembrane helix</keyword>
<evidence type="ECO:0000313" key="9">
    <source>
        <dbReference type="Proteomes" id="UP001219568"/>
    </source>
</evidence>
<feature type="transmembrane region" description="Helical" evidence="6">
    <location>
        <begin position="63"/>
        <end position="81"/>
    </location>
</feature>
<dbReference type="PROSITE" id="PS50850">
    <property type="entry name" value="MFS"/>
    <property type="match status" value="1"/>
</dbReference>
<name>A0AAD6IG30_PENCN</name>
<dbReference type="InterPro" id="IPR036259">
    <property type="entry name" value="MFS_trans_sf"/>
</dbReference>
<feature type="transmembrane region" description="Helical" evidence="6">
    <location>
        <begin position="180"/>
        <end position="199"/>
    </location>
</feature>
<proteinExistence type="predicted"/>
<dbReference type="InterPro" id="IPR050930">
    <property type="entry name" value="MFS_Vesicular_Transporter"/>
</dbReference>
<keyword evidence="5 6" id="KW-0472">Membrane</keyword>
<dbReference type="Proteomes" id="UP001219568">
    <property type="component" value="Unassembled WGS sequence"/>
</dbReference>
<dbReference type="GO" id="GO:0016020">
    <property type="term" value="C:membrane"/>
    <property type="evidence" value="ECO:0007669"/>
    <property type="project" value="UniProtKB-SubCell"/>
</dbReference>